<feature type="compositionally biased region" description="Basic and acidic residues" evidence="1">
    <location>
        <begin position="35"/>
        <end position="44"/>
    </location>
</feature>
<gene>
    <name evidence="3" type="primary">LOC117184410</name>
</gene>
<feature type="compositionally biased region" description="Basic and acidic residues" evidence="1">
    <location>
        <begin position="1"/>
        <end position="24"/>
    </location>
</feature>
<dbReference type="AlphaFoldDB" id="A0A6I8W2A1"/>
<feature type="region of interest" description="Disordered" evidence="1">
    <location>
        <begin position="1"/>
        <end position="135"/>
    </location>
</feature>
<reference evidence="3" key="1">
    <citation type="submission" date="2025-08" db="UniProtKB">
        <authorList>
            <consortium name="RefSeq"/>
        </authorList>
    </citation>
    <scope>IDENTIFICATION</scope>
    <source>
        <strain evidence="3">MV-25-SWS-2005</strain>
        <tissue evidence="3">Whole body</tissue>
    </source>
</reference>
<organism evidence="2 3">
    <name type="scientific">Drosophila pseudoobscura pseudoobscura</name>
    <name type="common">Fruit fly</name>
    <dbReference type="NCBI Taxonomy" id="46245"/>
    <lineage>
        <taxon>Eukaryota</taxon>
        <taxon>Metazoa</taxon>
        <taxon>Ecdysozoa</taxon>
        <taxon>Arthropoda</taxon>
        <taxon>Hexapoda</taxon>
        <taxon>Insecta</taxon>
        <taxon>Pterygota</taxon>
        <taxon>Neoptera</taxon>
        <taxon>Endopterygota</taxon>
        <taxon>Diptera</taxon>
        <taxon>Brachycera</taxon>
        <taxon>Muscomorpha</taxon>
        <taxon>Ephydroidea</taxon>
        <taxon>Drosophilidae</taxon>
        <taxon>Drosophila</taxon>
        <taxon>Sophophora</taxon>
    </lineage>
</organism>
<proteinExistence type="predicted"/>
<feature type="compositionally biased region" description="Basic residues" evidence="1">
    <location>
        <begin position="105"/>
        <end position="120"/>
    </location>
</feature>
<protein>
    <submittedName>
        <fullName evidence="3">Uncharacterized protein</fullName>
    </submittedName>
</protein>
<evidence type="ECO:0000256" key="1">
    <source>
        <dbReference type="SAM" id="MobiDB-lite"/>
    </source>
</evidence>
<accession>A0A6I8W2A1</accession>
<sequence length="135" mass="15443">MPCDKDRKVAVGFKDPKEESEVRRAPRISPSRSLRQRDELRRSEPPSQRSADQAQGARRRNSRLRVKERMRICVHTAASSSHGRAMGGRCKNCQEPTPTGGRQRAPNRRRARHSPRRHRGHNELEAAGSHQPRSK</sequence>
<dbReference type="InParanoid" id="A0A6I8W2A1"/>
<keyword evidence="2" id="KW-1185">Reference proteome</keyword>
<name>A0A6I8W2A1_DROPS</name>
<dbReference type="Proteomes" id="UP000001819">
    <property type="component" value="Chromosome X"/>
</dbReference>
<dbReference type="RefSeq" id="XP_033237490.1">
    <property type="nucleotide sequence ID" value="XM_033381599.1"/>
</dbReference>
<evidence type="ECO:0000313" key="3">
    <source>
        <dbReference type="RefSeq" id="XP_033237490.1"/>
    </source>
</evidence>
<dbReference type="KEGG" id="dpo:117184410"/>
<evidence type="ECO:0000313" key="2">
    <source>
        <dbReference type="Proteomes" id="UP000001819"/>
    </source>
</evidence>